<evidence type="ECO:0000256" key="1">
    <source>
        <dbReference type="SAM" id="MobiDB-lite"/>
    </source>
</evidence>
<keyword evidence="2" id="KW-0732">Signal</keyword>
<dbReference type="RefSeq" id="WP_176954020.1">
    <property type="nucleotide sequence ID" value="NZ_FNFF01000033.1"/>
</dbReference>
<reference evidence="3 4" key="1">
    <citation type="submission" date="2016-10" db="EMBL/GenBank/DDBJ databases">
        <authorList>
            <person name="de Groot N.N."/>
        </authorList>
    </citation>
    <scope>NUCLEOTIDE SEQUENCE [LARGE SCALE GENOMIC DNA]</scope>
    <source>
        <strain evidence="3 4">CGMCC 4.5727</strain>
    </source>
</reference>
<evidence type="ECO:0000313" key="3">
    <source>
        <dbReference type="EMBL" id="SDL38773.1"/>
    </source>
</evidence>
<feature type="region of interest" description="Disordered" evidence="1">
    <location>
        <begin position="43"/>
        <end position="71"/>
    </location>
</feature>
<dbReference type="Proteomes" id="UP000199155">
    <property type="component" value="Unassembled WGS sequence"/>
</dbReference>
<protein>
    <submittedName>
        <fullName evidence="3">Putative metallopeptidase</fullName>
    </submittedName>
</protein>
<dbReference type="PROSITE" id="PS51257">
    <property type="entry name" value="PROKAR_LIPOPROTEIN"/>
    <property type="match status" value="1"/>
</dbReference>
<evidence type="ECO:0000256" key="2">
    <source>
        <dbReference type="SAM" id="SignalP"/>
    </source>
</evidence>
<gene>
    <name evidence="3" type="ORF">SAMN05421806_1338</name>
</gene>
<feature type="chain" id="PRO_5011489881" evidence="2">
    <location>
        <begin position="29"/>
        <end position="304"/>
    </location>
</feature>
<keyword evidence="4" id="KW-1185">Reference proteome</keyword>
<dbReference type="STRING" id="417292.SAMN05421806_1338"/>
<feature type="signal peptide" evidence="2">
    <location>
        <begin position="1"/>
        <end position="28"/>
    </location>
</feature>
<dbReference type="AlphaFoldDB" id="A0A1G9JP56"/>
<sequence length="304" mass="33184">MSRRNRPYALAAVATALALASACSPGGADTPRADHDGRELAVPASARISSPPADERGLVPVIEPGMTPPNKKEEQFFTRGKVLDDIAAYANTRIKVPGPIGIVATNCDEENANWDSYRRQIRFCYEFATKARETYQQPDDKGRKPAAKEVDDSVAGFTNGVVFHELGHALIDLYDLPTTGKEEDAVDQLSMLLLASSDAKHTGYAIDTINAWGAFAAVDETKDAGERLDQYADEHSLNAQRFYNWACWLYGSDPEAFESVVLSDSNPDGVLPGARAGNCKNEFNRISKAWTTLLKPYLKPQAAK</sequence>
<evidence type="ECO:0000313" key="4">
    <source>
        <dbReference type="Proteomes" id="UP000199155"/>
    </source>
</evidence>
<accession>A0A1G9JP56</accession>
<dbReference type="EMBL" id="FNFF01000033">
    <property type="protein sequence ID" value="SDL38773.1"/>
    <property type="molecule type" value="Genomic_DNA"/>
</dbReference>
<dbReference type="InterPro" id="IPR025644">
    <property type="entry name" value="DUF4344"/>
</dbReference>
<organism evidence="3 4">
    <name type="scientific">Streptomyces indicus</name>
    <dbReference type="NCBI Taxonomy" id="417292"/>
    <lineage>
        <taxon>Bacteria</taxon>
        <taxon>Bacillati</taxon>
        <taxon>Actinomycetota</taxon>
        <taxon>Actinomycetes</taxon>
        <taxon>Kitasatosporales</taxon>
        <taxon>Streptomycetaceae</taxon>
        <taxon>Streptomyces</taxon>
    </lineage>
</organism>
<proteinExistence type="predicted"/>
<name>A0A1G9JP56_9ACTN</name>
<dbReference type="Pfam" id="PF14247">
    <property type="entry name" value="DUF4344"/>
    <property type="match status" value="1"/>
</dbReference>